<gene>
    <name evidence="2" type="ORF">UCREL1_3</name>
</gene>
<dbReference type="OrthoDB" id="19653at2759"/>
<name>M7T7Q6_EUTLA</name>
<feature type="region of interest" description="Disordered" evidence="1">
    <location>
        <begin position="155"/>
        <end position="176"/>
    </location>
</feature>
<dbReference type="EMBL" id="KB705342">
    <property type="protein sequence ID" value="EMR72938.1"/>
    <property type="molecule type" value="Genomic_DNA"/>
</dbReference>
<reference evidence="3" key="1">
    <citation type="journal article" date="2013" name="Genome Announc.">
        <title>Draft genome sequence of the grapevine dieback fungus Eutypa lata UCR-EL1.</title>
        <authorList>
            <person name="Blanco-Ulate B."/>
            <person name="Rolshausen P.E."/>
            <person name="Cantu D."/>
        </authorList>
    </citation>
    <scope>NUCLEOTIDE SEQUENCE [LARGE SCALE GENOMIC DNA]</scope>
    <source>
        <strain evidence="3">UCR-EL1</strain>
    </source>
</reference>
<dbReference type="InterPro" id="IPR029058">
    <property type="entry name" value="AB_hydrolase_fold"/>
</dbReference>
<dbReference type="eggNOG" id="ENOG502RX40">
    <property type="taxonomic scope" value="Eukaryota"/>
</dbReference>
<dbReference type="SUPFAM" id="SSF53474">
    <property type="entry name" value="alpha/beta-Hydrolases"/>
    <property type="match status" value="1"/>
</dbReference>
<dbReference type="HOGENOM" id="CLU_066071_0_0_1"/>
<protein>
    <submittedName>
        <fullName evidence="2">Putative endomembrane protein 70-like protein</fullName>
    </submittedName>
</protein>
<dbReference type="Proteomes" id="UP000012174">
    <property type="component" value="Unassembled WGS sequence"/>
</dbReference>
<dbReference type="Gene3D" id="3.40.50.1820">
    <property type="entry name" value="alpha/beta hydrolase"/>
    <property type="match status" value="1"/>
</dbReference>
<dbReference type="AlphaFoldDB" id="M7T7Q6"/>
<accession>M7T7Q6</accession>
<dbReference type="OMA" id="VFLYFHP"/>
<evidence type="ECO:0000313" key="2">
    <source>
        <dbReference type="EMBL" id="EMR72938.1"/>
    </source>
</evidence>
<keyword evidence="3" id="KW-1185">Reference proteome</keyword>
<evidence type="ECO:0000313" key="3">
    <source>
        <dbReference type="Proteomes" id="UP000012174"/>
    </source>
</evidence>
<evidence type="ECO:0000256" key="1">
    <source>
        <dbReference type="SAM" id="MobiDB-lite"/>
    </source>
</evidence>
<proteinExistence type="predicted"/>
<organism evidence="2 3">
    <name type="scientific">Eutypa lata (strain UCR-EL1)</name>
    <name type="common">Grapevine dieback disease fungus</name>
    <name type="synonym">Eutypa armeniacae</name>
    <dbReference type="NCBI Taxonomy" id="1287681"/>
    <lineage>
        <taxon>Eukaryota</taxon>
        <taxon>Fungi</taxon>
        <taxon>Dikarya</taxon>
        <taxon>Ascomycota</taxon>
        <taxon>Pezizomycotina</taxon>
        <taxon>Sordariomycetes</taxon>
        <taxon>Xylariomycetidae</taxon>
        <taxon>Xylariales</taxon>
        <taxon>Diatrypaceae</taxon>
        <taxon>Eutypa</taxon>
    </lineage>
</organism>
<dbReference type="KEGG" id="ela:UCREL1_3"/>
<sequence length="292" mass="31708">MIIQSLYTYATHENVVLDCDVYTHEDETDVPEVPVLLFFHSGAGGLLEDATAAYEFAQTYGASVTGHKRQVVVAGASAGFFMASLIAFHSEPKPAVLLSITGIPTFRHPFFSSSVLLTPTPIKDDEVEEFISGPAMVGSTPVHDPAVFSTSQLLPSGEKNPEYVRPPKPPTDATSDQLGRNCLYDYYLHKNAFTDLVGSVDPGFQWGSDGATTRPTTPPRSWPRTIFIQGAGDRDVAVAVTTDTAEYLGPEKAEVFLAQEQGHLFEAMSYLEDEGPGMDVVREAIRALDAKF</sequence>